<keyword evidence="4" id="KW-1185">Reference proteome</keyword>
<dbReference type="EMBL" id="VWPK01000006">
    <property type="protein sequence ID" value="KAA5613483.1"/>
    <property type="molecule type" value="Genomic_DNA"/>
</dbReference>
<gene>
    <name evidence="3" type="ORF">F1189_05355</name>
</gene>
<dbReference type="AlphaFoldDB" id="A0A5M6IYW1"/>
<feature type="chain" id="PRO_5024344274" evidence="2">
    <location>
        <begin position="20"/>
        <end position="370"/>
    </location>
</feature>
<reference evidence="3 4" key="1">
    <citation type="submission" date="2019-09" db="EMBL/GenBank/DDBJ databases">
        <title>Genome sequence of Rhodovastum atsumiense, a diverse member of the Acetobacteraceae family of non-sulfur purple photosynthetic bacteria.</title>
        <authorList>
            <person name="Meyer T."/>
            <person name="Kyndt J."/>
        </authorList>
    </citation>
    <scope>NUCLEOTIDE SEQUENCE [LARGE SCALE GENOMIC DNA]</scope>
    <source>
        <strain evidence="3 4">DSM 21279</strain>
    </source>
</reference>
<dbReference type="Proteomes" id="UP000325255">
    <property type="component" value="Unassembled WGS sequence"/>
</dbReference>
<feature type="signal peptide" evidence="2">
    <location>
        <begin position="1"/>
        <end position="19"/>
    </location>
</feature>
<proteinExistence type="predicted"/>
<evidence type="ECO:0000256" key="1">
    <source>
        <dbReference type="SAM" id="MobiDB-lite"/>
    </source>
</evidence>
<evidence type="ECO:0000313" key="4">
    <source>
        <dbReference type="Proteomes" id="UP000325255"/>
    </source>
</evidence>
<feature type="region of interest" description="Disordered" evidence="1">
    <location>
        <begin position="53"/>
        <end position="74"/>
    </location>
</feature>
<evidence type="ECO:0000256" key="2">
    <source>
        <dbReference type="SAM" id="SignalP"/>
    </source>
</evidence>
<keyword evidence="2" id="KW-0732">Signal</keyword>
<comment type="caution">
    <text evidence="3">The sequence shown here is derived from an EMBL/GenBank/DDBJ whole genome shotgun (WGS) entry which is preliminary data.</text>
</comment>
<accession>A0A5M6IYW1</accession>
<sequence length="370" mass="36602">MFTLAASTAAMAIAVPAFAQNTTEGNANSIYIDAASNSAGSVNTLFIQQDSTAPSNTVAGKTGTGESTAASLGAGTPFGVRGDWNKVSITQNKANNTLAGTIKVKNGTGSKFVGTYTTASTDSTKASKNTHFVDISADQTFTGVVNGQSVDNIAVNVTNTDATAAAKPNVIKDTIAVNGSLAYGLTVNGAGNTITNNVTNTYASSGEGASSGDTVLSLNVTGSDNTVTNSVYGSGGNKKVAVTLASSGNFVTNNFGASGATVNGDQTSILTADGTSKIDYSLSSTAGNTYAKVALNDVRGASGATGKIQVTQSATGAYLDLTVNSGGDTNTLGTTLANNSGIVVTQASANATYVGTVTGNGAGYTVSIAQ</sequence>
<protein>
    <submittedName>
        <fullName evidence="3">Uncharacterized protein</fullName>
    </submittedName>
</protein>
<name>A0A5M6IYW1_9PROT</name>
<dbReference type="OrthoDB" id="9924556at2"/>
<feature type="compositionally biased region" description="Polar residues" evidence="1">
    <location>
        <begin position="53"/>
        <end position="70"/>
    </location>
</feature>
<organism evidence="3 4">
    <name type="scientific">Rhodovastum atsumiense</name>
    <dbReference type="NCBI Taxonomy" id="504468"/>
    <lineage>
        <taxon>Bacteria</taxon>
        <taxon>Pseudomonadati</taxon>
        <taxon>Pseudomonadota</taxon>
        <taxon>Alphaproteobacteria</taxon>
        <taxon>Acetobacterales</taxon>
        <taxon>Acetobacteraceae</taxon>
        <taxon>Rhodovastum</taxon>
    </lineage>
</organism>
<evidence type="ECO:0000313" key="3">
    <source>
        <dbReference type="EMBL" id="KAA5613483.1"/>
    </source>
</evidence>
<dbReference type="RefSeq" id="WP_150039594.1">
    <property type="nucleotide sequence ID" value="NZ_OW485601.1"/>
</dbReference>